<evidence type="ECO:0000259" key="1">
    <source>
        <dbReference type="Pfam" id="PF13966"/>
    </source>
</evidence>
<accession>A0A151RT86</accession>
<dbReference type="Pfam" id="PF13966">
    <property type="entry name" value="zf-RVT"/>
    <property type="match status" value="1"/>
</dbReference>
<dbReference type="Proteomes" id="UP000075243">
    <property type="component" value="Unassembled WGS sequence"/>
</dbReference>
<evidence type="ECO:0000313" key="2">
    <source>
        <dbReference type="EMBL" id="KYP45737.1"/>
    </source>
</evidence>
<gene>
    <name evidence="2" type="ORF">KK1_032736</name>
</gene>
<reference evidence="2" key="1">
    <citation type="journal article" date="2012" name="Nat. Biotechnol.">
        <title>Draft genome sequence of pigeonpea (Cajanus cajan), an orphan legume crop of resource-poor farmers.</title>
        <authorList>
            <person name="Varshney R.K."/>
            <person name="Chen W."/>
            <person name="Li Y."/>
            <person name="Bharti A.K."/>
            <person name="Saxena R.K."/>
            <person name="Schlueter J.A."/>
            <person name="Donoghue M.T."/>
            <person name="Azam S."/>
            <person name="Fan G."/>
            <person name="Whaley A.M."/>
            <person name="Farmer A.D."/>
            <person name="Sheridan J."/>
            <person name="Iwata A."/>
            <person name="Tuteja R."/>
            <person name="Penmetsa R.V."/>
            <person name="Wu W."/>
            <person name="Upadhyaya H.D."/>
            <person name="Yang S.P."/>
            <person name="Shah T."/>
            <person name="Saxena K.B."/>
            <person name="Michael T."/>
            <person name="McCombie W.R."/>
            <person name="Yang B."/>
            <person name="Zhang G."/>
            <person name="Yang H."/>
            <person name="Wang J."/>
            <person name="Spillane C."/>
            <person name="Cook D.R."/>
            <person name="May G.D."/>
            <person name="Xu X."/>
            <person name="Jackson S.A."/>
        </authorList>
    </citation>
    <scope>NUCLEOTIDE SEQUENCE [LARGE SCALE GENOMIC DNA]</scope>
</reference>
<dbReference type="AlphaFoldDB" id="A0A151RT86"/>
<dbReference type="EMBL" id="KQ483581">
    <property type="protein sequence ID" value="KYP45737.1"/>
    <property type="molecule type" value="Genomic_DNA"/>
</dbReference>
<sequence length="121" mass="14251">MLEPSMDDTMIWGPSSSGANIIHLTLTRNWTWIWKLKLIEHIKHFIWLAFRGKLPINQIHVRQHLSFDLSYCKCGAGEEDLTHVLCDCPSSKKVWDHLCFTQQQSFNQRPASSWIYTFLLY</sequence>
<dbReference type="Gramene" id="C.cajan_31671.t">
    <property type="protein sequence ID" value="C.cajan_31671.t"/>
    <property type="gene ID" value="C.cajan_31671"/>
</dbReference>
<organism evidence="2 3">
    <name type="scientific">Cajanus cajan</name>
    <name type="common">Pigeon pea</name>
    <name type="synonym">Cajanus indicus</name>
    <dbReference type="NCBI Taxonomy" id="3821"/>
    <lineage>
        <taxon>Eukaryota</taxon>
        <taxon>Viridiplantae</taxon>
        <taxon>Streptophyta</taxon>
        <taxon>Embryophyta</taxon>
        <taxon>Tracheophyta</taxon>
        <taxon>Spermatophyta</taxon>
        <taxon>Magnoliopsida</taxon>
        <taxon>eudicotyledons</taxon>
        <taxon>Gunneridae</taxon>
        <taxon>Pentapetalae</taxon>
        <taxon>rosids</taxon>
        <taxon>fabids</taxon>
        <taxon>Fabales</taxon>
        <taxon>Fabaceae</taxon>
        <taxon>Papilionoideae</taxon>
        <taxon>50 kb inversion clade</taxon>
        <taxon>NPAAA clade</taxon>
        <taxon>indigoferoid/millettioid clade</taxon>
        <taxon>Phaseoleae</taxon>
        <taxon>Cajanus</taxon>
    </lineage>
</organism>
<keyword evidence="3" id="KW-1185">Reference proteome</keyword>
<protein>
    <recommendedName>
        <fullName evidence="1">Reverse transcriptase zinc-binding domain-containing protein</fullName>
    </recommendedName>
</protein>
<feature type="domain" description="Reverse transcriptase zinc-binding" evidence="1">
    <location>
        <begin position="27"/>
        <end position="95"/>
    </location>
</feature>
<evidence type="ECO:0000313" key="3">
    <source>
        <dbReference type="Proteomes" id="UP000075243"/>
    </source>
</evidence>
<proteinExistence type="predicted"/>
<dbReference type="InterPro" id="IPR026960">
    <property type="entry name" value="RVT-Znf"/>
</dbReference>
<name>A0A151RT86_CAJCA</name>